<dbReference type="PANTHER" id="PTHR47432">
    <property type="entry name" value="CELL WALL ASSEMBLY REGULATOR SMI1"/>
    <property type="match status" value="1"/>
</dbReference>
<dbReference type="Pfam" id="PF09346">
    <property type="entry name" value="SMI1_KNR4"/>
    <property type="match status" value="1"/>
</dbReference>
<dbReference type="SUPFAM" id="SSF160631">
    <property type="entry name" value="SMI1/KNR4-like"/>
    <property type="match status" value="1"/>
</dbReference>
<dbReference type="InterPro" id="IPR051873">
    <property type="entry name" value="KNR4/SMI1_regulator"/>
</dbReference>
<sequence length="194" mass="22044">MLEHVLNQSHVPFKDHVNPGATDEELQELEEVFGEPLDPDFKTLYQAHNGESFDSPGLFFGLEWLSLDEVMNEVEFNQDEEEEFDEFPYEIEPAGAIKPIYYHAKWLPFAADGFGNFLAVDMDPGENGKKGQIISYGSDEDTFYVVAESLSDLLSFIARTIEEGNYESTEDRFTYGHEGKLFLGQIGDLNRPVK</sequence>
<dbReference type="OrthoDB" id="6989522at2"/>
<dbReference type="SMART" id="SM00860">
    <property type="entry name" value="SMI1_KNR4"/>
    <property type="match status" value="1"/>
</dbReference>
<dbReference type="InterPro" id="IPR018958">
    <property type="entry name" value="Knr4/Smi1-like_dom"/>
</dbReference>
<organism evidence="2 3">
    <name type="scientific">Macrococcus brunensis</name>
    <dbReference type="NCBI Taxonomy" id="198483"/>
    <lineage>
        <taxon>Bacteria</taxon>
        <taxon>Bacillati</taxon>
        <taxon>Bacillota</taxon>
        <taxon>Bacilli</taxon>
        <taxon>Bacillales</taxon>
        <taxon>Staphylococcaceae</taxon>
        <taxon>Macrococcus</taxon>
    </lineage>
</organism>
<dbReference type="Proteomes" id="UP000295310">
    <property type="component" value="Unassembled WGS sequence"/>
</dbReference>
<dbReference type="AlphaFoldDB" id="A0A4R6BEH6"/>
<proteinExistence type="predicted"/>
<comment type="caution">
    <text evidence="2">The sequence shown here is derived from an EMBL/GenBank/DDBJ whole genome shotgun (WGS) entry which is preliminary data.</text>
</comment>
<keyword evidence="3" id="KW-1185">Reference proteome</keyword>
<reference evidence="2 3" key="1">
    <citation type="submission" date="2019-01" db="EMBL/GenBank/DDBJ databases">
        <title>Draft genome sequences of the type strains of six Macrococcus species.</title>
        <authorList>
            <person name="Mazhar S."/>
            <person name="Altermann E."/>
            <person name="Hill C."/>
            <person name="Mcauliffe O."/>
        </authorList>
    </citation>
    <scope>NUCLEOTIDE SEQUENCE [LARGE SCALE GENOMIC DNA]</scope>
    <source>
        <strain evidence="2 3">CCM4811</strain>
    </source>
</reference>
<dbReference type="InterPro" id="IPR037883">
    <property type="entry name" value="Knr4/Smi1-like_sf"/>
</dbReference>
<evidence type="ECO:0000313" key="3">
    <source>
        <dbReference type="Proteomes" id="UP000295310"/>
    </source>
</evidence>
<dbReference type="GO" id="GO:0043332">
    <property type="term" value="C:mating projection tip"/>
    <property type="evidence" value="ECO:0007669"/>
    <property type="project" value="TreeGrafter"/>
</dbReference>
<dbReference type="Gene3D" id="3.40.1580.10">
    <property type="entry name" value="SMI1/KNR4-like"/>
    <property type="match status" value="1"/>
</dbReference>
<dbReference type="PANTHER" id="PTHR47432:SF1">
    <property type="entry name" value="CELL WALL ASSEMBLY REGULATOR SMI1"/>
    <property type="match status" value="1"/>
</dbReference>
<feature type="domain" description="Knr4/Smi1-like" evidence="1">
    <location>
        <begin position="20"/>
        <end position="159"/>
    </location>
</feature>
<dbReference type="EMBL" id="SCWA01000006">
    <property type="protein sequence ID" value="TDL98221.1"/>
    <property type="molecule type" value="Genomic_DNA"/>
</dbReference>
<gene>
    <name evidence="2" type="ORF">ERX27_04815</name>
</gene>
<name>A0A4R6BEH6_9STAP</name>
<dbReference type="RefSeq" id="WP_133431699.1">
    <property type="nucleotide sequence ID" value="NZ_SCWA01000006.1"/>
</dbReference>
<protein>
    <recommendedName>
        <fullName evidence="1">Knr4/Smi1-like domain-containing protein</fullName>
    </recommendedName>
</protein>
<evidence type="ECO:0000313" key="2">
    <source>
        <dbReference type="EMBL" id="TDL98221.1"/>
    </source>
</evidence>
<accession>A0A4R6BEH6</accession>
<evidence type="ECO:0000259" key="1">
    <source>
        <dbReference type="SMART" id="SM00860"/>
    </source>
</evidence>